<reference evidence="7 8" key="1">
    <citation type="submission" date="2015-06" db="EMBL/GenBank/DDBJ databases">
        <title>Draft genome assembly of filamentous brackish cyanobacterium Limnoraphis robusta strain CS-951.</title>
        <authorList>
            <person name="Willis A."/>
            <person name="Parks M."/>
            <person name="Burford M.A."/>
        </authorList>
    </citation>
    <scope>NUCLEOTIDE SEQUENCE [LARGE SCALE GENOMIC DNA]</scope>
    <source>
        <strain evidence="7 8">CS-951</strain>
    </source>
</reference>
<keyword evidence="5 6" id="KW-0472">Membrane</keyword>
<evidence type="ECO:0008006" key="9">
    <source>
        <dbReference type="Google" id="ProtNLM"/>
    </source>
</evidence>
<evidence type="ECO:0000256" key="2">
    <source>
        <dbReference type="ARBA" id="ARBA00009773"/>
    </source>
</evidence>
<dbReference type="PATRIC" id="fig|1637645.4.peg.3603"/>
<feature type="transmembrane region" description="Helical" evidence="6">
    <location>
        <begin position="292"/>
        <end position="310"/>
    </location>
</feature>
<dbReference type="InterPro" id="IPR002549">
    <property type="entry name" value="AI-2E-like"/>
</dbReference>
<dbReference type="OrthoDB" id="464097at2"/>
<feature type="transmembrane region" description="Helical" evidence="6">
    <location>
        <begin position="35"/>
        <end position="53"/>
    </location>
</feature>
<gene>
    <name evidence="7" type="ORF">WN50_04060</name>
</gene>
<dbReference type="PANTHER" id="PTHR21716:SF66">
    <property type="entry name" value="TRANSPORT PROTEIN SLL0063-RELATED"/>
    <property type="match status" value="1"/>
</dbReference>
<accession>A0A0F5YK98</accession>
<keyword evidence="3 6" id="KW-0812">Transmembrane</keyword>
<comment type="similarity">
    <text evidence="2">Belongs to the autoinducer-2 exporter (AI-2E) (TC 2.A.86) family.</text>
</comment>
<evidence type="ECO:0000256" key="3">
    <source>
        <dbReference type="ARBA" id="ARBA00022692"/>
    </source>
</evidence>
<evidence type="ECO:0000313" key="8">
    <source>
        <dbReference type="Proteomes" id="UP000033607"/>
    </source>
</evidence>
<evidence type="ECO:0000256" key="6">
    <source>
        <dbReference type="SAM" id="Phobius"/>
    </source>
</evidence>
<keyword evidence="4 6" id="KW-1133">Transmembrane helix</keyword>
<evidence type="ECO:0000313" key="7">
    <source>
        <dbReference type="EMBL" id="KKD39316.1"/>
    </source>
</evidence>
<comment type="subcellular location">
    <subcellularLocation>
        <location evidence="1">Membrane</location>
        <topology evidence="1">Multi-pass membrane protein</topology>
    </subcellularLocation>
</comment>
<dbReference type="Proteomes" id="UP000033607">
    <property type="component" value="Unassembled WGS sequence"/>
</dbReference>
<dbReference type="RefSeq" id="WP_046277224.1">
    <property type="nucleotide sequence ID" value="NZ_LATL02000181.1"/>
</dbReference>
<comment type="caution">
    <text evidence="7">The sequence shown here is derived from an EMBL/GenBank/DDBJ whole genome shotgun (WGS) entry which is preliminary data.</text>
</comment>
<feature type="transmembrane region" description="Helical" evidence="6">
    <location>
        <begin position="206"/>
        <end position="227"/>
    </location>
</feature>
<feature type="transmembrane region" description="Helical" evidence="6">
    <location>
        <begin position="317"/>
        <end position="338"/>
    </location>
</feature>
<evidence type="ECO:0000256" key="4">
    <source>
        <dbReference type="ARBA" id="ARBA00022989"/>
    </source>
</evidence>
<evidence type="ECO:0000256" key="5">
    <source>
        <dbReference type="ARBA" id="ARBA00023136"/>
    </source>
</evidence>
<dbReference type="Pfam" id="PF01594">
    <property type="entry name" value="AI-2E_transport"/>
    <property type="match status" value="1"/>
</dbReference>
<feature type="transmembrane region" description="Helical" evidence="6">
    <location>
        <begin position="233"/>
        <end position="253"/>
    </location>
</feature>
<protein>
    <recommendedName>
        <fullName evidence="9">Permease</fullName>
    </recommendedName>
</protein>
<proteinExistence type="inferred from homology"/>
<dbReference type="GO" id="GO:0055085">
    <property type="term" value="P:transmembrane transport"/>
    <property type="evidence" value="ECO:0007669"/>
    <property type="project" value="TreeGrafter"/>
</dbReference>
<feature type="transmembrane region" description="Helical" evidence="6">
    <location>
        <begin position="12"/>
        <end position="29"/>
    </location>
</feature>
<organism evidence="7 8">
    <name type="scientific">Limnoraphis robusta CS-951</name>
    <dbReference type="NCBI Taxonomy" id="1637645"/>
    <lineage>
        <taxon>Bacteria</taxon>
        <taxon>Bacillati</taxon>
        <taxon>Cyanobacteriota</taxon>
        <taxon>Cyanophyceae</taxon>
        <taxon>Oscillatoriophycideae</taxon>
        <taxon>Oscillatoriales</taxon>
        <taxon>Sirenicapillariaceae</taxon>
        <taxon>Limnoraphis</taxon>
    </lineage>
</organism>
<dbReference type="EMBL" id="LATL02000181">
    <property type="protein sequence ID" value="KKD39316.1"/>
    <property type="molecule type" value="Genomic_DNA"/>
</dbReference>
<sequence length="368" mass="39958">MNRMFSPVQNLLITWVLVLVAGGLTISAFDYIGELISILVTAGLIAFILNYAVAKLQRIIPRGLAAALVYLVTALVVIVIALTVVPPVITQGRQLITRLPDLIESGKQQLAEFQTWGLERNLPIDVGILQQKLLVNVQGKAQAIATTSLGLVLGTFNWFIDFILILVIAFYMLLDGERLWDGITSFLSPKVRYIFTESLARNLQGFVVGQFLLGLFMAVSLTISFFILKVPFFLLFAVFIGILEVIPFVGATLGIGTVTIIVAFIDWRLALEVLTVAVIFQQIKDNLVTPRIMGNITGLSPVIIFSSLLLGGRIGGLLGVILAIPLTGVVKTIVEVILDPGSPPQTGSFFANPLEAIEEEKSPVTTNN</sequence>
<name>A0A0F5YK98_9CYAN</name>
<feature type="transmembrane region" description="Helical" evidence="6">
    <location>
        <begin position="260"/>
        <end position="280"/>
    </location>
</feature>
<dbReference type="PANTHER" id="PTHR21716">
    <property type="entry name" value="TRANSMEMBRANE PROTEIN"/>
    <property type="match status" value="1"/>
</dbReference>
<evidence type="ECO:0000256" key="1">
    <source>
        <dbReference type="ARBA" id="ARBA00004141"/>
    </source>
</evidence>
<feature type="transmembrane region" description="Helical" evidence="6">
    <location>
        <begin position="65"/>
        <end position="89"/>
    </location>
</feature>
<dbReference type="GO" id="GO:0016020">
    <property type="term" value="C:membrane"/>
    <property type="evidence" value="ECO:0007669"/>
    <property type="project" value="UniProtKB-SubCell"/>
</dbReference>
<dbReference type="AlphaFoldDB" id="A0A0F5YK98"/>
<feature type="transmembrane region" description="Helical" evidence="6">
    <location>
        <begin position="156"/>
        <end position="174"/>
    </location>
</feature>